<evidence type="ECO:0000313" key="2">
    <source>
        <dbReference type="EMBL" id="OIW35504.1"/>
    </source>
</evidence>
<keyword evidence="1" id="KW-0812">Transmembrane</keyword>
<dbReference type="AlphaFoldDB" id="A0A1J7JZC1"/>
<organism evidence="2 3">
    <name type="scientific">Coniochaeta ligniaria NRRL 30616</name>
    <dbReference type="NCBI Taxonomy" id="1408157"/>
    <lineage>
        <taxon>Eukaryota</taxon>
        <taxon>Fungi</taxon>
        <taxon>Dikarya</taxon>
        <taxon>Ascomycota</taxon>
        <taxon>Pezizomycotina</taxon>
        <taxon>Sordariomycetes</taxon>
        <taxon>Sordariomycetidae</taxon>
        <taxon>Coniochaetales</taxon>
        <taxon>Coniochaetaceae</taxon>
        <taxon>Coniochaeta</taxon>
    </lineage>
</organism>
<protein>
    <submittedName>
        <fullName evidence="2">Uncharacterized protein</fullName>
    </submittedName>
</protein>
<evidence type="ECO:0000313" key="3">
    <source>
        <dbReference type="Proteomes" id="UP000182658"/>
    </source>
</evidence>
<keyword evidence="1" id="KW-1133">Transmembrane helix</keyword>
<sequence>MQVRKIAGMREEKKCGRKVRKSQVIVIEGELMMVVGLLHWVCVLSAQPLQLQLQLTTPTSLFFTLYSNQSISQCSWIKDLQGKTWLSFYPFLSFPDLDVLVNMEWRPKVPVMSWQSCTRAAKSGPGSSTEAPVYLVYLVSLTGRLSAAHGPGLLSAVPPAEV</sequence>
<dbReference type="InParanoid" id="A0A1J7JZC1"/>
<evidence type="ECO:0000256" key="1">
    <source>
        <dbReference type="SAM" id="Phobius"/>
    </source>
</evidence>
<keyword evidence="3" id="KW-1185">Reference proteome</keyword>
<dbReference type="Proteomes" id="UP000182658">
    <property type="component" value="Unassembled WGS sequence"/>
</dbReference>
<feature type="transmembrane region" description="Helical" evidence="1">
    <location>
        <begin position="21"/>
        <end position="41"/>
    </location>
</feature>
<accession>A0A1J7JZC1</accession>
<gene>
    <name evidence="2" type="ORF">CONLIGDRAFT_61568</name>
</gene>
<name>A0A1J7JZC1_9PEZI</name>
<keyword evidence="1" id="KW-0472">Membrane</keyword>
<proteinExistence type="predicted"/>
<dbReference type="EMBL" id="KV875093">
    <property type="protein sequence ID" value="OIW35504.1"/>
    <property type="molecule type" value="Genomic_DNA"/>
</dbReference>
<reference evidence="2 3" key="1">
    <citation type="submission" date="2016-10" db="EMBL/GenBank/DDBJ databases">
        <title>Draft genome sequence of Coniochaeta ligniaria NRRL30616, a lignocellulolytic fungus for bioabatement of inhibitors in plant biomass hydrolysates.</title>
        <authorList>
            <consortium name="DOE Joint Genome Institute"/>
            <person name="Jimenez D.J."/>
            <person name="Hector R.E."/>
            <person name="Riley R."/>
            <person name="Sun H."/>
            <person name="Grigoriev I.V."/>
            <person name="Van Elsas J.D."/>
            <person name="Nichols N.N."/>
        </authorList>
    </citation>
    <scope>NUCLEOTIDE SEQUENCE [LARGE SCALE GENOMIC DNA]</scope>
    <source>
        <strain evidence="2 3">NRRL 30616</strain>
    </source>
</reference>